<dbReference type="AlphaFoldDB" id="A0A8T0UCK6"/>
<evidence type="ECO:0008006" key="4">
    <source>
        <dbReference type="Google" id="ProtNLM"/>
    </source>
</evidence>
<accession>A0A8T0UCK6</accession>
<keyword evidence="3" id="KW-1185">Reference proteome</keyword>
<comment type="caution">
    <text evidence="2">The sequence shown here is derived from an EMBL/GenBank/DDBJ whole genome shotgun (WGS) entry which is preliminary data.</text>
</comment>
<evidence type="ECO:0000313" key="2">
    <source>
        <dbReference type="EMBL" id="KAG2620047.1"/>
    </source>
</evidence>
<feature type="region of interest" description="Disordered" evidence="1">
    <location>
        <begin position="114"/>
        <end position="137"/>
    </location>
</feature>
<reference evidence="2" key="1">
    <citation type="submission" date="2020-05" db="EMBL/GenBank/DDBJ databases">
        <title>WGS assembly of Panicum virgatum.</title>
        <authorList>
            <person name="Lovell J.T."/>
            <person name="Jenkins J."/>
            <person name="Shu S."/>
            <person name="Juenger T.E."/>
            <person name="Schmutz J."/>
        </authorList>
    </citation>
    <scope>NUCLEOTIDE SEQUENCE</scope>
    <source>
        <strain evidence="2">AP13</strain>
    </source>
</reference>
<gene>
    <name evidence="2" type="ORF">PVAP13_3NG101601</name>
</gene>
<evidence type="ECO:0000313" key="3">
    <source>
        <dbReference type="Proteomes" id="UP000823388"/>
    </source>
</evidence>
<dbReference type="PANTHER" id="PTHR34222:SF100">
    <property type="entry name" value="CCHC-TYPE DOMAIN-CONTAINING PROTEIN"/>
    <property type="match status" value="1"/>
</dbReference>
<dbReference type="Proteomes" id="UP000823388">
    <property type="component" value="Chromosome 3N"/>
</dbReference>
<dbReference type="EMBL" id="CM029042">
    <property type="protein sequence ID" value="KAG2620047.1"/>
    <property type="molecule type" value="Genomic_DNA"/>
</dbReference>
<dbReference type="PANTHER" id="PTHR34222">
    <property type="entry name" value="GAG_PRE-INTEGRS DOMAIN-CONTAINING PROTEIN"/>
    <property type="match status" value="1"/>
</dbReference>
<proteinExistence type="predicted"/>
<name>A0A8T0UCK6_PANVG</name>
<feature type="compositionally biased region" description="Polar residues" evidence="1">
    <location>
        <begin position="164"/>
        <end position="204"/>
    </location>
</feature>
<organism evidence="2 3">
    <name type="scientific">Panicum virgatum</name>
    <name type="common">Blackwell switchgrass</name>
    <dbReference type="NCBI Taxonomy" id="38727"/>
    <lineage>
        <taxon>Eukaryota</taxon>
        <taxon>Viridiplantae</taxon>
        <taxon>Streptophyta</taxon>
        <taxon>Embryophyta</taxon>
        <taxon>Tracheophyta</taxon>
        <taxon>Spermatophyta</taxon>
        <taxon>Magnoliopsida</taxon>
        <taxon>Liliopsida</taxon>
        <taxon>Poales</taxon>
        <taxon>Poaceae</taxon>
        <taxon>PACMAD clade</taxon>
        <taxon>Panicoideae</taxon>
        <taxon>Panicodae</taxon>
        <taxon>Paniceae</taxon>
        <taxon>Panicinae</taxon>
        <taxon>Panicum</taxon>
        <taxon>Panicum sect. Hiantes</taxon>
    </lineage>
</organism>
<feature type="region of interest" description="Disordered" evidence="1">
    <location>
        <begin position="155"/>
        <end position="229"/>
    </location>
</feature>
<sequence>MQQTHAIEQNDMTIDEYYSAFDRLVGSLTSMIGDCTADNCPAHQFIEKFFVYRFVMGVREEFDSLRKRLLYDSSDLAMTRALSDLLAEETRLRSMSTPPMSMSHMVLAASQRYNAPPKGTSSEPCKHCGKKNHSSENCFSQHPEELVDFRAHRAARAARGRGTGSTPRGSVSIAATSPISAPQSSWVLDSGSSFHVTSDQSQRVASKPVADGASIQTADGSSNRRCDWD</sequence>
<evidence type="ECO:0000256" key="1">
    <source>
        <dbReference type="SAM" id="MobiDB-lite"/>
    </source>
</evidence>
<protein>
    <recommendedName>
        <fullName evidence="4">Retrotransposon gag domain-containing protein</fullName>
    </recommendedName>
</protein>